<dbReference type="InterPro" id="IPR046020">
    <property type="entry name" value="DUF5977"/>
</dbReference>
<dbReference type="Proteomes" id="UP000236182">
    <property type="component" value="Unassembled WGS sequence"/>
</dbReference>
<sequence>MYGQANYTNYYFPEPPKAPSSQTFLKYGDINNNEYLGRNNPSINLFNLRSGDVNLPVSLNYISGSGIRVMDEAGQVGLGWDIGFPTIVQNIYGYDDFGDNIRYRLDFAKSSLPYASTFSLANGPTNFNDSPSFNTYGYYIATNNNVPRNGMYSSLSSNFDAVDMQPDIFVMNLFGEKVEFLISNFENYNANNNGSIIFTALNKKGYKFEKTSLGFTIKDPKGFTYKFNNVEDIINSSKTVGRNFHISEIIDTNNKKILFQYISTSLVSNLGGTTWFLNYTTNYSNNNCKQGSSNYLDFYNTNDPAPVPNPNRFGGLNDFVVNSSGSDSQQKYLFPSSIISDNGKLIFSYSDRVDFNTKKLDKITLSTNNDVTVSEYKFQYDYFSSQVVDMSNLMNNSFNSERNKRLKLNSIQKNNDEKYTFYYNETLLPPKISYAVDYWGYSNGGFTNKTIHLNPTDFNYSINIPVTEINNNKKIPDINYTQSGMLEKIEYPTKGSSVFIYELNEASNLFYLYNKYKYNKGNGLRLKEQRNYDINNQLLTTTAFEYQNGLTPNPINMIREDNGEAFFEIGDCVGRPVVKTRQGSFVSMQSSSISSTFSLSSGNNVGYSKVIKKEIDSAGNTKGKTETLYSNNEDIHFGIAAYNRPIFLPSVKGNKIENGSILQNNYFNSNSLKLKKEKYHYLIQNSPFSYGVTMVHPMFYVYALNTFETGSDPSFVQHYKSAVGYYPIYSTETILKNKETIDYFGGDSLVIKTNFDYNSNNQIKSKSTQFADGKSNIENIKYSTEKNNIKLLNANILNIPLETEVIGNVINGSPKRKSLIETKYDNPNHLNPTSILSYDISNNVPTTEVTYDIYDNGNVLQYTTKNNIPITVIWGYNKTQIIAKIEGGSYSQVMQAFGLDPSSSNSYLQLDIVKKSDLDIDDLTENDLLSKLNDFRTKTEFKDFQITTYTYDPLIGAKTITSASGFKEYYKYDSFNRLERVLDSENKIIKEYKYNYAPKKFYNSIKSQPFIRNNCGSYAIGSSYIYTVPANTYSSFISQPDADQQAQNEINSNGQNIANLNGTCTALNCNVSVFISGGGGISLANTTNYRIQMGFSSGVGKPWTTSGVIVGKINGSCLPQTEKSLSTYSNGFLWSIFIRTNGELLVKKVEGLGVTGVPDNTSYNLDFTFPIN</sequence>
<evidence type="ECO:0000313" key="2">
    <source>
        <dbReference type="EMBL" id="PWN59629.1"/>
    </source>
</evidence>
<feature type="domain" description="DUF5977" evidence="1">
    <location>
        <begin position="1001"/>
        <end position="1065"/>
    </location>
</feature>
<keyword evidence="3" id="KW-1185">Reference proteome</keyword>
<protein>
    <recommendedName>
        <fullName evidence="1">DUF5977 domain-containing protein</fullName>
    </recommendedName>
</protein>
<accession>A0A316WEV1</accession>
<proteinExistence type="predicted"/>
<dbReference type="AlphaFoldDB" id="A0A316WEV1"/>
<evidence type="ECO:0000259" key="1">
    <source>
        <dbReference type="Pfam" id="PF19404"/>
    </source>
</evidence>
<name>A0A316WEV1_9FLAO</name>
<evidence type="ECO:0000313" key="3">
    <source>
        <dbReference type="Proteomes" id="UP000236182"/>
    </source>
</evidence>
<organism evidence="2 3">
    <name type="scientific">Chryseobacterium oncorhynchi</name>
    <dbReference type="NCBI Taxonomy" id="741074"/>
    <lineage>
        <taxon>Bacteria</taxon>
        <taxon>Pseudomonadati</taxon>
        <taxon>Bacteroidota</taxon>
        <taxon>Flavobacteriia</taxon>
        <taxon>Flavobacteriales</taxon>
        <taxon>Weeksellaceae</taxon>
        <taxon>Chryseobacterium group</taxon>
        <taxon>Chryseobacterium</taxon>
    </lineage>
</organism>
<dbReference type="Pfam" id="PF19404">
    <property type="entry name" value="DUF5977"/>
    <property type="match status" value="1"/>
</dbReference>
<gene>
    <name evidence="2" type="ORF">C1638_021320</name>
</gene>
<comment type="caution">
    <text evidence="2">The sequence shown here is derived from an EMBL/GenBank/DDBJ whole genome shotgun (WGS) entry which is preliminary data.</text>
</comment>
<reference evidence="2" key="1">
    <citation type="submission" date="2018-04" db="EMBL/GenBank/DDBJ databases">
        <title>Draft Genome Sequences of Chryseobacterium lactis NCTC11390T isolated from milk, Chryseobacterium oncorhynchi 701B-08T from rainbow trout, and Chryseobacterium viscerum 687B-08T from diseased fish.</title>
        <authorList>
            <person name="Jeong J.-J."/>
            <person name="Lee Y.J."/>
            <person name="Pathiraja D."/>
            <person name="Park B."/>
            <person name="Choi I.-G."/>
            <person name="Kim K.D."/>
        </authorList>
    </citation>
    <scope>NUCLEOTIDE SEQUENCE [LARGE SCALE GENOMIC DNA]</scope>
    <source>
        <strain evidence="2">701B-08</strain>
    </source>
</reference>
<dbReference type="EMBL" id="PPEI02000010">
    <property type="protein sequence ID" value="PWN59629.1"/>
    <property type="molecule type" value="Genomic_DNA"/>
</dbReference>